<comment type="similarity">
    <text evidence="2 9">Belongs to the mitochondrial pyruvate carrier (MPC) (TC 2.A.105) family.</text>
</comment>
<organism evidence="11 12">
    <name type="scientific">Terfezia boudieri ATCC MYA-4762</name>
    <dbReference type="NCBI Taxonomy" id="1051890"/>
    <lineage>
        <taxon>Eukaryota</taxon>
        <taxon>Fungi</taxon>
        <taxon>Dikarya</taxon>
        <taxon>Ascomycota</taxon>
        <taxon>Pezizomycotina</taxon>
        <taxon>Pezizomycetes</taxon>
        <taxon>Pezizales</taxon>
        <taxon>Pezizaceae</taxon>
        <taxon>Terfezia</taxon>
    </lineage>
</organism>
<evidence type="ECO:0000256" key="7">
    <source>
        <dbReference type="ARBA" id="ARBA00023128"/>
    </source>
</evidence>
<dbReference type="PANTHER" id="PTHR14154">
    <property type="entry name" value="UPF0041 BRAIN PROTEIN 44-RELATED"/>
    <property type="match status" value="1"/>
</dbReference>
<dbReference type="Pfam" id="PF03650">
    <property type="entry name" value="MPC"/>
    <property type="match status" value="1"/>
</dbReference>
<evidence type="ECO:0000256" key="1">
    <source>
        <dbReference type="ARBA" id="ARBA00004448"/>
    </source>
</evidence>
<reference evidence="11 12" key="1">
    <citation type="journal article" date="2018" name="Nat. Ecol. Evol.">
        <title>Pezizomycetes genomes reveal the molecular basis of ectomycorrhizal truffle lifestyle.</title>
        <authorList>
            <person name="Murat C."/>
            <person name="Payen T."/>
            <person name="Noel B."/>
            <person name="Kuo A."/>
            <person name="Morin E."/>
            <person name="Chen J."/>
            <person name="Kohler A."/>
            <person name="Krizsan K."/>
            <person name="Balestrini R."/>
            <person name="Da Silva C."/>
            <person name="Montanini B."/>
            <person name="Hainaut M."/>
            <person name="Levati E."/>
            <person name="Barry K.W."/>
            <person name="Belfiori B."/>
            <person name="Cichocki N."/>
            <person name="Clum A."/>
            <person name="Dockter R.B."/>
            <person name="Fauchery L."/>
            <person name="Guy J."/>
            <person name="Iotti M."/>
            <person name="Le Tacon F."/>
            <person name="Lindquist E.A."/>
            <person name="Lipzen A."/>
            <person name="Malagnac F."/>
            <person name="Mello A."/>
            <person name="Molinier V."/>
            <person name="Miyauchi S."/>
            <person name="Poulain J."/>
            <person name="Riccioni C."/>
            <person name="Rubini A."/>
            <person name="Sitrit Y."/>
            <person name="Splivallo R."/>
            <person name="Traeger S."/>
            <person name="Wang M."/>
            <person name="Zifcakova L."/>
            <person name="Wipf D."/>
            <person name="Zambonelli A."/>
            <person name="Paolocci F."/>
            <person name="Nowrousian M."/>
            <person name="Ottonello S."/>
            <person name="Baldrian P."/>
            <person name="Spatafora J.W."/>
            <person name="Henrissat B."/>
            <person name="Nagy L.G."/>
            <person name="Aury J.M."/>
            <person name="Wincker P."/>
            <person name="Grigoriev I.V."/>
            <person name="Bonfante P."/>
            <person name="Martin F.M."/>
        </authorList>
    </citation>
    <scope>NUCLEOTIDE SEQUENCE [LARGE SCALE GENOMIC DNA]</scope>
    <source>
        <strain evidence="11 12">ATCC MYA-4762</strain>
    </source>
</reference>
<comment type="subcellular location">
    <subcellularLocation>
        <location evidence="1 9">Mitochondrion inner membrane</location>
        <topology evidence="1 9">Multi-pass membrane protein</topology>
    </subcellularLocation>
</comment>
<evidence type="ECO:0000313" key="12">
    <source>
        <dbReference type="Proteomes" id="UP000267821"/>
    </source>
</evidence>
<keyword evidence="4" id="KW-0812">Transmembrane</keyword>
<evidence type="ECO:0000256" key="9">
    <source>
        <dbReference type="RuleBase" id="RU363100"/>
    </source>
</evidence>
<dbReference type="Proteomes" id="UP000267821">
    <property type="component" value="Unassembled WGS sequence"/>
</dbReference>
<feature type="region of interest" description="Disordered" evidence="10">
    <location>
        <begin position="118"/>
        <end position="139"/>
    </location>
</feature>
<evidence type="ECO:0000256" key="8">
    <source>
        <dbReference type="ARBA" id="ARBA00023136"/>
    </source>
</evidence>
<evidence type="ECO:0000256" key="10">
    <source>
        <dbReference type="SAM" id="MobiDB-lite"/>
    </source>
</evidence>
<proteinExistence type="inferred from homology"/>
<dbReference type="GO" id="GO:0006850">
    <property type="term" value="P:pyruvate import into mitochondria"/>
    <property type="evidence" value="ECO:0007669"/>
    <property type="project" value="InterPro"/>
</dbReference>
<accession>A0A3N4M1Y0</accession>
<keyword evidence="12" id="KW-1185">Reference proteome</keyword>
<dbReference type="EMBL" id="ML121531">
    <property type="protein sequence ID" value="RPB27392.1"/>
    <property type="molecule type" value="Genomic_DNA"/>
</dbReference>
<evidence type="ECO:0000313" key="11">
    <source>
        <dbReference type="EMBL" id="RPB27392.1"/>
    </source>
</evidence>
<dbReference type="FunCoup" id="A0A3N4M1Y0">
    <property type="interactions" value="483"/>
</dbReference>
<sequence length="139" mass="15434">MASAIAALNAKIRSHPVLNYVCSTHFWGPVSNFGIPVAAVMDTKKDPEIISGKMTGALVVYSAVFMRYALAVTPKNYLLFGCHFVNECAQLTQGYRYVNWWHYGGREKALAERAKSEAKAGQAMITPPQKNRRVDIPEN</sequence>
<evidence type="ECO:0000256" key="6">
    <source>
        <dbReference type="ARBA" id="ARBA00022989"/>
    </source>
</evidence>
<keyword evidence="6" id="KW-1133">Transmembrane helix</keyword>
<evidence type="ECO:0000256" key="2">
    <source>
        <dbReference type="ARBA" id="ARBA00006416"/>
    </source>
</evidence>
<comment type="function">
    <text evidence="9">Mediates the uptake of pyruvate into mitochondria.</text>
</comment>
<keyword evidence="8" id="KW-0472">Membrane</keyword>
<evidence type="ECO:0000256" key="3">
    <source>
        <dbReference type="ARBA" id="ARBA00022448"/>
    </source>
</evidence>
<dbReference type="OrthoDB" id="1697690at2759"/>
<keyword evidence="3 9" id="KW-0813">Transport</keyword>
<evidence type="ECO:0000256" key="4">
    <source>
        <dbReference type="ARBA" id="ARBA00022692"/>
    </source>
</evidence>
<dbReference type="GO" id="GO:0005743">
    <property type="term" value="C:mitochondrial inner membrane"/>
    <property type="evidence" value="ECO:0007669"/>
    <property type="project" value="UniProtKB-SubCell"/>
</dbReference>
<keyword evidence="7 9" id="KW-0496">Mitochondrion</keyword>
<dbReference type="AlphaFoldDB" id="A0A3N4M1Y0"/>
<dbReference type="InterPro" id="IPR005336">
    <property type="entry name" value="MPC"/>
</dbReference>
<keyword evidence="5 9" id="KW-0999">Mitochondrion inner membrane</keyword>
<evidence type="ECO:0000256" key="5">
    <source>
        <dbReference type="ARBA" id="ARBA00022792"/>
    </source>
</evidence>
<gene>
    <name evidence="11" type="ORF">L211DRAFT_855743</name>
</gene>
<dbReference type="InParanoid" id="A0A3N4M1Y0"/>
<dbReference type="STRING" id="1051890.A0A3N4M1Y0"/>
<protein>
    <recommendedName>
        <fullName evidence="9">Mitochondrial pyruvate carrier</fullName>
    </recommendedName>
</protein>
<name>A0A3N4M1Y0_9PEZI</name>